<dbReference type="EMBL" id="KX557282">
    <property type="protein sequence ID" value="AON97405.1"/>
    <property type="molecule type" value="Genomic_DNA"/>
</dbReference>
<reference evidence="2" key="1">
    <citation type="submission" date="2016-07" db="EMBL/GenBank/DDBJ databases">
        <authorList>
            <person name="Florea S."/>
            <person name="Webb J.S."/>
            <person name="Jaromczyk J."/>
            <person name="Schardl C.L."/>
        </authorList>
    </citation>
    <scope>NUCLEOTIDE SEQUENCE [LARGE SCALE GENOMIC DNA]</scope>
</reference>
<dbReference type="OrthoDB" id="27300at10239"/>
<evidence type="ECO:0000313" key="2">
    <source>
        <dbReference type="Proteomes" id="UP000201968"/>
    </source>
</evidence>
<name>A0A1C9EI31_9CAUD</name>
<dbReference type="GeneID" id="29078407"/>
<dbReference type="RefSeq" id="YP_009277960.1">
    <property type="nucleotide sequence ID" value="NC_031004.1"/>
</dbReference>
<dbReference type="KEGG" id="vg:29078407"/>
<keyword evidence="2" id="KW-1185">Reference proteome</keyword>
<proteinExistence type="predicted"/>
<accession>A0A1C9EI31</accession>
<gene>
    <name evidence="1" type="primary">42</name>
    <name evidence="1" type="ORF">SEA_NYCEIRAE_42</name>
</gene>
<sequence length="119" mass="13001">MNTTIHPEPSALAGRAVVVLAKSIATEVPQPMVFMVEDYWDRVSGGSWQTSVDSPDALAYGLRAGFADLPLDDEVLYGSIGSTTNLIHVSEVMTADEQRQLRAESRLARRLKREQAAAQ</sequence>
<evidence type="ECO:0000313" key="1">
    <source>
        <dbReference type="EMBL" id="AON97405.1"/>
    </source>
</evidence>
<organism evidence="1 2">
    <name type="scientific">Gordonia phage Nyceirae</name>
    <dbReference type="NCBI Taxonomy" id="1887651"/>
    <lineage>
        <taxon>Viruses</taxon>
        <taxon>Duplodnaviria</taxon>
        <taxon>Heunggongvirae</taxon>
        <taxon>Uroviricota</taxon>
        <taxon>Caudoviricetes</taxon>
        <taxon>Nyceiraevirus</taxon>
        <taxon>Nyceiraevirus nyceirae</taxon>
    </lineage>
</organism>
<dbReference type="Proteomes" id="UP000201968">
    <property type="component" value="Segment"/>
</dbReference>
<protein>
    <submittedName>
        <fullName evidence="1">Uncharacterized protein</fullName>
    </submittedName>
</protein>